<keyword evidence="3" id="KW-1185">Reference proteome</keyword>
<evidence type="ECO:0000256" key="1">
    <source>
        <dbReference type="SAM" id="Phobius"/>
    </source>
</evidence>
<feature type="transmembrane region" description="Helical" evidence="1">
    <location>
        <begin position="74"/>
        <end position="90"/>
    </location>
</feature>
<feature type="transmembrane region" description="Helical" evidence="1">
    <location>
        <begin position="7"/>
        <end position="27"/>
    </location>
</feature>
<gene>
    <name evidence="2" type="ORF">DOK78_003102</name>
</gene>
<organism evidence="2 3">
    <name type="scientific">Candidatus Enterococcus lowellii</name>
    <dbReference type="NCBI Taxonomy" id="2230877"/>
    <lineage>
        <taxon>Bacteria</taxon>
        <taxon>Bacillati</taxon>
        <taxon>Bacillota</taxon>
        <taxon>Bacilli</taxon>
        <taxon>Lactobacillales</taxon>
        <taxon>Enterococcaceae</taxon>
        <taxon>Enterococcus</taxon>
    </lineage>
</organism>
<proteinExistence type="predicted"/>
<reference evidence="2 3" key="2">
    <citation type="submission" date="2024-03" db="EMBL/GenBank/DDBJ databases">
        <title>The Genome Sequence of Enterococcus sp. DIV2402.</title>
        <authorList>
            <consortium name="The Broad Institute Genomics Platform"/>
            <consortium name="The Broad Institute Microbial Omics Core"/>
            <consortium name="The Broad Institute Genomic Center for Infectious Diseases"/>
            <person name="Earl A."/>
            <person name="Manson A."/>
            <person name="Gilmore M."/>
            <person name="Schwartman J."/>
            <person name="Shea T."/>
            <person name="Abouelleil A."/>
            <person name="Cao P."/>
            <person name="Chapman S."/>
            <person name="Cusick C."/>
            <person name="Young S."/>
            <person name="Neafsey D."/>
            <person name="Nusbaum C."/>
            <person name="Birren B."/>
        </authorList>
    </citation>
    <scope>NUCLEOTIDE SEQUENCE [LARGE SCALE GENOMIC DNA]</scope>
    <source>
        <strain evidence="2 3">DIV2402</strain>
    </source>
</reference>
<evidence type="ECO:0000313" key="2">
    <source>
        <dbReference type="EMBL" id="WYJ78445.1"/>
    </source>
</evidence>
<keyword evidence="1" id="KW-0472">Membrane</keyword>
<keyword evidence="1" id="KW-0812">Transmembrane</keyword>
<dbReference type="Proteomes" id="UP000664701">
    <property type="component" value="Chromosome"/>
</dbReference>
<name>A0ABZ2SRP7_9ENTE</name>
<accession>A0ABZ2SRP7</accession>
<sequence>MNTKERSLLLFFIILTAIHVLFCNFYPPIYGYMNIHGHLLLFLMLTKLIRVAILLAIIGLGFTQLQQKNKKGMLTYLALFFFNLILMFLFS</sequence>
<dbReference type="EMBL" id="CP147251">
    <property type="protein sequence ID" value="WYJ78445.1"/>
    <property type="molecule type" value="Genomic_DNA"/>
</dbReference>
<dbReference type="RefSeq" id="WP_207871558.1">
    <property type="nucleotide sequence ID" value="NZ_CP147251.1"/>
</dbReference>
<protein>
    <submittedName>
        <fullName evidence="2">Uncharacterized protein</fullName>
    </submittedName>
</protein>
<reference evidence="2 3" key="1">
    <citation type="submission" date="2021-03" db="EMBL/GenBank/DDBJ databases">
        <authorList>
            <person name="Gilmore M.S."/>
            <person name="Schwartzman J."/>
            <person name="Van Tyne D."/>
            <person name="Martin M."/>
            <person name="Earl A.M."/>
            <person name="Manson A.L."/>
            <person name="Straub T."/>
            <person name="Salamzade R."/>
            <person name="Saavedra J."/>
            <person name="Lebreton F."/>
            <person name="Prichula J."/>
            <person name="Schaufler K."/>
            <person name="Gaca A."/>
            <person name="Sgardioli B."/>
            <person name="Wagenaar J."/>
            <person name="Strong T."/>
        </authorList>
    </citation>
    <scope>NUCLEOTIDE SEQUENCE [LARGE SCALE GENOMIC DNA]</scope>
    <source>
        <strain evidence="2 3">DIV2402</strain>
    </source>
</reference>
<keyword evidence="1" id="KW-1133">Transmembrane helix</keyword>
<evidence type="ECO:0000313" key="3">
    <source>
        <dbReference type="Proteomes" id="UP000664701"/>
    </source>
</evidence>
<feature type="transmembrane region" description="Helical" evidence="1">
    <location>
        <begin position="39"/>
        <end position="62"/>
    </location>
</feature>